<proteinExistence type="predicted"/>
<name>A0AAE1BIS7_PETCI</name>
<reference evidence="1" key="1">
    <citation type="submission" date="2023-10" db="EMBL/GenBank/DDBJ databases">
        <title>Genome assemblies of two species of porcelain crab, Petrolisthes cinctipes and Petrolisthes manimaculis (Anomura: Porcellanidae).</title>
        <authorList>
            <person name="Angst P."/>
        </authorList>
    </citation>
    <scope>NUCLEOTIDE SEQUENCE</scope>
    <source>
        <strain evidence="1">PB745_01</strain>
        <tissue evidence="1">Gill</tissue>
    </source>
</reference>
<organism evidence="1 2">
    <name type="scientific">Petrolisthes cinctipes</name>
    <name type="common">Flat porcelain crab</name>
    <dbReference type="NCBI Taxonomy" id="88211"/>
    <lineage>
        <taxon>Eukaryota</taxon>
        <taxon>Metazoa</taxon>
        <taxon>Ecdysozoa</taxon>
        <taxon>Arthropoda</taxon>
        <taxon>Crustacea</taxon>
        <taxon>Multicrustacea</taxon>
        <taxon>Malacostraca</taxon>
        <taxon>Eumalacostraca</taxon>
        <taxon>Eucarida</taxon>
        <taxon>Decapoda</taxon>
        <taxon>Pleocyemata</taxon>
        <taxon>Anomura</taxon>
        <taxon>Galatheoidea</taxon>
        <taxon>Porcellanidae</taxon>
        <taxon>Petrolisthes</taxon>
    </lineage>
</organism>
<accession>A0AAE1BIS7</accession>
<protein>
    <submittedName>
        <fullName evidence="1">Uncharacterized protein</fullName>
    </submittedName>
</protein>
<dbReference type="Proteomes" id="UP001286313">
    <property type="component" value="Unassembled WGS sequence"/>
</dbReference>
<dbReference type="AlphaFoldDB" id="A0AAE1BIS7"/>
<evidence type="ECO:0000313" key="2">
    <source>
        <dbReference type="Proteomes" id="UP001286313"/>
    </source>
</evidence>
<comment type="caution">
    <text evidence="1">The sequence shown here is derived from an EMBL/GenBank/DDBJ whole genome shotgun (WGS) entry which is preliminary data.</text>
</comment>
<dbReference type="EMBL" id="JAWQEG010008165">
    <property type="protein sequence ID" value="KAK3850862.1"/>
    <property type="molecule type" value="Genomic_DNA"/>
</dbReference>
<gene>
    <name evidence="1" type="ORF">Pcinc_042458</name>
</gene>
<keyword evidence="2" id="KW-1185">Reference proteome</keyword>
<evidence type="ECO:0000313" key="1">
    <source>
        <dbReference type="EMBL" id="KAK3850862.1"/>
    </source>
</evidence>
<sequence>MFTSGTSREYISLVPRVAMSRHQSRRCVASVCRNVAAAWEQARSHSRAARAHTCTLTRAPALPHLATPLPPSHLATPARLITLHTYSLTHNSA</sequence>